<comment type="caution">
    <text evidence="1">The sequence shown here is derived from an EMBL/GenBank/DDBJ whole genome shotgun (WGS) entry which is preliminary data.</text>
</comment>
<reference evidence="1" key="1">
    <citation type="submission" date="2020-08" db="EMBL/GenBank/DDBJ databases">
        <title>Multicomponent nature underlies the extraordinary mechanical properties of spider dragline silk.</title>
        <authorList>
            <person name="Kono N."/>
            <person name="Nakamura H."/>
            <person name="Mori M."/>
            <person name="Yoshida Y."/>
            <person name="Ohtoshi R."/>
            <person name="Malay A.D."/>
            <person name="Moran D.A.P."/>
            <person name="Tomita M."/>
            <person name="Numata K."/>
            <person name="Arakawa K."/>
        </authorList>
    </citation>
    <scope>NUCLEOTIDE SEQUENCE</scope>
</reference>
<gene>
    <name evidence="1" type="ORF">TNCV_1946021</name>
</gene>
<name>A0A8X6V9K2_TRICX</name>
<accession>A0A8X6V9K2</accession>
<evidence type="ECO:0000313" key="1">
    <source>
        <dbReference type="EMBL" id="GFY10057.1"/>
    </source>
</evidence>
<dbReference type="AlphaFoldDB" id="A0A8X6V9K2"/>
<keyword evidence="2" id="KW-1185">Reference proteome</keyword>
<dbReference type="Proteomes" id="UP000887159">
    <property type="component" value="Unassembled WGS sequence"/>
</dbReference>
<organism evidence="1 2">
    <name type="scientific">Trichonephila clavipes</name>
    <name type="common">Golden silk orbweaver</name>
    <name type="synonym">Nephila clavipes</name>
    <dbReference type="NCBI Taxonomy" id="2585209"/>
    <lineage>
        <taxon>Eukaryota</taxon>
        <taxon>Metazoa</taxon>
        <taxon>Ecdysozoa</taxon>
        <taxon>Arthropoda</taxon>
        <taxon>Chelicerata</taxon>
        <taxon>Arachnida</taxon>
        <taxon>Araneae</taxon>
        <taxon>Araneomorphae</taxon>
        <taxon>Entelegynae</taxon>
        <taxon>Araneoidea</taxon>
        <taxon>Nephilidae</taxon>
        <taxon>Trichonephila</taxon>
    </lineage>
</organism>
<evidence type="ECO:0000313" key="2">
    <source>
        <dbReference type="Proteomes" id="UP000887159"/>
    </source>
</evidence>
<sequence>MTIPSRKPSVQRHLPQNCLEESSRTSGIPCNVAVRFAKRLLVIILNACFSTIFDPDDEKEINNAAPVTTVVLPPSTEMRNAMKTRRYFDAHYNG</sequence>
<dbReference type="EMBL" id="BMAU01021294">
    <property type="protein sequence ID" value="GFY10057.1"/>
    <property type="molecule type" value="Genomic_DNA"/>
</dbReference>
<proteinExistence type="predicted"/>
<protein>
    <submittedName>
        <fullName evidence="1">Uncharacterized protein</fullName>
    </submittedName>
</protein>